<keyword evidence="7 10" id="KW-0496">Mitochondrion</keyword>
<dbReference type="STRING" id="4999.A0A1Y1UI12"/>
<dbReference type="InterPro" id="IPR056744">
    <property type="entry name" value="TRM5/TYW2-like_N"/>
</dbReference>
<keyword evidence="4 10" id="KW-0808">Transferase</keyword>
<evidence type="ECO:0000256" key="4">
    <source>
        <dbReference type="ARBA" id="ARBA00022679"/>
    </source>
</evidence>
<keyword evidence="3 10" id="KW-0489">Methyltransferase</keyword>
<dbReference type="FunFam" id="3.30.300.110:FF:000001">
    <property type="entry name" value="tRNA (guanine(37)-N1)-methyltransferase"/>
    <property type="match status" value="1"/>
</dbReference>
<dbReference type="AlphaFoldDB" id="A0A1Y1UI12"/>
<dbReference type="InterPro" id="IPR025792">
    <property type="entry name" value="tRNA_Gua_MeTrfase_euk"/>
</dbReference>
<dbReference type="EC" id="2.1.1.228" evidence="10"/>
<dbReference type="Gene3D" id="3.30.300.110">
    <property type="entry name" value="Met-10+ protein-like domains"/>
    <property type="match status" value="1"/>
</dbReference>
<dbReference type="GO" id="GO:0005759">
    <property type="term" value="C:mitochondrial matrix"/>
    <property type="evidence" value="ECO:0007669"/>
    <property type="project" value="UniProtKB-SubCell"/>
</dbReference>
<reference evidence="13 14" key="1">
    <citation type="submission" date="2017-03" db="EMBL/GenBank/DDBJ databases">
        <title>Widespread Adenine N6-methylation of Active Genes in Fungi.</title>
        <authorList>
            <consortium name="DOE Joint Genome Institute"/>
            <person name="Mondo S.J."/>
            <person name="Dannebaum R.O."/>
            <person name="Kuo R.C."/>
            <person name="Louie K.B."/>
            <person name="Bewick A.J."/>
            <person name="Labutti K."/>
            <person name="Haridas S."/>
            <person name="Kuo A."/>
            <person name="Salamov A."/>
            <person name="Ahrendt S.R."/>
            <person name="Lau R."/>
            <person name="Bowen B.P."/>
            <person name="Lipzen A."/>
            <person name="Sullivan W."/>
            <person name="Andreopoulos W.B."/>
            <person name="Clum A."/>
            <person name="Lindquist E."/>
            <person name="Daum C."/>
            <person name="Northen T.R."/>
            <person name="Ramamoorthy G."/>
            <person name="Schmitz R.J."/>
            <person name="Gryganskyi A."/>
            <person name="Culley D."/>
            <person name="Magnuson J."/>
            <person name="James T.Y."/>
            <person name="O'Malley M.A."/>
            <person name="Stajich J.E."/>
            <person name="Spatafora J.W."/>
            <person name="Visel A."/>
            <person name="Grigoriev I.V."/>
        </authorList>
    </citation>
    <scope>NUCLEOTIDE SEQUENCE [LARGE SCALE GENOMIC DNA]</scope>
    <source>
        <strain evidence="13 14">NRRL Y-17943</strain>
    </source>
</reference>
<evidence type="ECO:0000259" key="12">
    <source>
        <dbReference type="PROSITE" id="PS51684"/>
    </source>
</evidence>
<feature type="compositionally biased region" description="Pro residues" evidence="11">
    <location>
        <begin position="374"/>
        <end position="390"/>
    </location>
</feature>
<sequence>MLWRVAHSRSSFKLYQSRWANRLAIVRAMSTAAGHSNAEAGPSTLPSRFSLPAHISISNLEGRKELDKSLFDVRVKILTVRLEGPNVNRMISNRLFRQHTLDIGRAKAIIPDPSDRNCKLVRMKVSSEDELPEDVRELIKSEANGTSTEELVLGFDDWSTSEILNSILPKDSNDEFAPSSFTLTGHIGHVNLKEEWLPYKYLIAQVMLHKNAALRTVVNKLDQINAAYRFFDMEVLAGEPDMLTTVSESGCSFTFDFSKVYWNSRLQHEHERMIQSIQRGETVADVMAGVGPFAVPLAKKGCYVLGNDLNPESVKWMRKNQENNKVQATLRVTESDGREFIKQSVMTFWNHPFEPYNPAPKNKDKSKRNRSAPGQPPGATHPPSPTPPPVLKTLATPQVPQHFIMNLPDSALTFLDAFWGLYAPLALEPGFEELVKSVGLPLVHVYCFTRELDPAPAERDICERASAVLAYTVEPSMADFKLHPVRRVAPKKDMYCLTFRLPAEVAFATGPYPGEASQQDAH</sequence>
<dbReference type="HAMAP" id="MF_03152">
    <property type="entry name" value="TRM5"/>
    <property type="match status" value="1"/>
</dbReference>
<dbReference type="GO" id="GO:0005634">
    <property type="term" value="C:nucleus"/>
    <property type="evidence" value="ECO:0007669"/>
    <property type="project" value="UniProtKB-SubCell"/>
</dbReference>
<keyword evidence="5 10" id="KW-0949">S-adenosyl-L-methionine</keyword>
<comment type="subunit">
    <text evidence="10">Monomer.</text>
</comment>
<dbReference type="Pfam" id="PF25133">
    <property type="entry name" value="TYW2_N_2"/>
    <property type="match status" value="1"/>
</dbReference>
<dbReference type="GO" id="GO:0052906">
    <property type="term" value="F:tRNA (guanine(37)-N1)-methyltransferase activity"/>
    <property type="evidence" value="ECO:0007669"/>
    <property type="project" value="UniProtKB-UniRule"/>
</dbReference>
<name>A0A1Y1UI12_9TREE</name>
<evidence type="ECO:0000256" key="8">
    <source>
        <dbReference type="ARBA" id="ARBA00023242"/>
    </source>
</evidence>
<dbReference type="InterPro" id="IPR056743">
    <property type="entry name" value="TRM5-TYW2-like_MTfase"/>
</dbReference>
<dbReference type="PANTHER" id="PTHR23245:SF36">
    <property type="entry name" value="TRNA (GUANINE(37)-N1)-METHYLTRANSFERASE"/>
    <property type="match status" value="1"/>
</dbReference>
<dbReference type="PROSITE" id="PS51684">
    <property type="entry name" value="SAM_MT_TRM5_TYW2"/>
    <property type="match status" value="1"/>
</dbReference>
<keyword evidence="14" id="KW-1185">Reference proteome</keyword>
<gene>
    <name evidence="10" type="primary">TRM5</name>
    <name evidence="13" type="ORF">BD324DRAFT_622803</name>
</gene>
<feature type="binding site" evidence="10">
    <location>
        <position position="406"/>
    </location>
    <ligand>
        <name>S-adenosyl-L-methionine</name>
        <dbReference type="ChEBI" id="CHEBI:59789"/>
    </ligand>
</feature>
<evidence type="ECO:0000256" key="1">
    <source>
        <dbReference type="ARBA" id="ARBA00009775"/>
    </source>
</evidence>
<dbReference type="Gene3D" id="3.40.50.150">
    <property type="entry name" value="Vaccinia Virus protein VP39"/>
    <property type="match status" value="1"/>
</dbReference>
<dbReference type="CDD" id="cd02440">
    <property type="entry name" value="AdoMet_MTases"/>
    <property type="match status" value="1"/>
</dbReference>
<feature type="domain" description="SAM-dependent methyltransferase TRM5/TYW2-type" evidence="12">
    <location>
        <begin position="181"/>
        <end position="503"/>
    </location>
</feature>
<dbReference type="FunCoup" id="A0A1Y1UI12">
    <property type="interactions" value="340"/>
</dbReference>
<evidence type="ECO:0000256" key="3">
    <source>
        <dbReference type="ARBA" id="ARBA00022603"/>
    </source>
</evidence>
<feature type="binding site" evidence="10">
    <location>
        <begin position="308"/>
        <end position="309"/>
    </location>
    <ligand>
        <name>S-adenosyl-L-methionine</name>
        <dbReference type="ChEBI" id="CHEBI:59789"/>
    </ligand>
</feature>
<feature type="binding site" evidence="10">
    <location>
        <begin position="336"/>
        <end position="337"/>
    </location>
    <ligand>
        <name>S-adenosyl-L-methionine</name>
        <dbReference type="ChEBI" id="CHEBI:59789"/>
    </ligand>
</feature>
<evidence type="ECO:0000256" key="7">
    <source>
        <dbReference type="ARBA" id="ARBA00023128"/>
    </source>
</evidence>
<dbReference type="InParanoid" id="A0A1Y1UI12"/>
<dbReference type="InterPro" id="IPR029063">
    <property type="entry name" value="SAM-dependent_MTases_sf"/>
</dbReference>
<protein>
    <recommendedName>
        <fullName evidence="10">tRNA (guanine(37)-N1)-methyltransferase</fullName>
        <ecNumber evidence="10">2.1.1.228</ecNumber>
    </recommendedName>
    <alternativeName>
        <fullName evidence="10">M1G-methyltransferase</fullName>
    </alternativeName>
    <alternativeName>
        <fullName evidence="10">tRNA [GM37] methyltransferase</fullName>
    </alternativeName>
    <alternativeName>
        <fullName evidence="10">tRNA methyltransferase 5</fullName>
    </alternativeName>
</protein>
<dbReference type="GO" id="GO:0002939">
    <property type="term" value="P:tRNA N1-guanine methylation"/>
    <property type="evidence" value="ECO:0007669"/>
    <property type="project" value="TreeGrafter"/>
</dbReference>
<evidence type="ECO:0000256" key="2">
    <source>
        <dbReference type="ARBA" id="ARBA00022490"/>
    </source>
</evidence>
<comment type="subcellular location">
    <subcellularLocation>
        <location evidence="10">Mitochondrion matrix</location>
    </subcellularLocation>
    <subcellularLocation>
        <location evidence="10">Nucleus</location>
    </subcellularLocation>
    <subcellularLocation>
        <location evidence="10">Cytoplasm</location>
    </subcellularLocation>
    <text evidence="10">Predominantly in the mitochondria and in the nucleus.</text>
</comment>
<dbReference type="EMBL" id="NBSH01000005">
    <property type="protein sequence ID" value="ORX37662.1"/>
    <property type="molecule type" value="Genomic_DNA"/>
</dbReference>
<dbReference type="Pfam" id="PF02475">
    <property type="entry name" value="TRM5-TYW2_MTfase"/>
    <property type="match status" value="1"/>
</dbReference>
<evidence type="ECO:0000256" key="5">
    <source>
        <dbReference type="ARBA" id="ARBA00022691"/>
    </source>
</evidence>
<dbReference type="GO" id="GO:0070901">
    <property type="term" value="P:mitochondrial tRNA methylation"/>
    <property type="evidence" value="ECO:0007669"/>
    <property type="project" value="TreeGrafter"/>
</dbReference>
<dbReference type="PANTHER" id="PTHR23245">
    <property type="entry name" value="TRNA METHYLTRANSFERASE"/>
    <property type="match status" value="1"/>
</dbReference>
<evidence type="ECO:0000256" key="9">
    <source>
        <dbReference type="ARBA" id="ARBA00047783"/>
    </source>
</evidence>
<dbReference type="OrthoDB" id="408788at2759"/>
<evidence type="ECO:0000313" key="13">
    <source>
        <dbReference type="EMBL" id="ORX37662.1"/>
    </source>
</evidence>
<comment type="function">
    <text evidence="10">Specifically methylates the N1 position of guanosine-37 in various cytoplasmic and mitochondrial tRNAs. Methylation is not dependent on the nature of the nucleoside 5' of the target nucleoside. This is the first step in the biosynthesis of wybutosine (yW), a modified base adjacent to the anticodon of tRNAs and required for accurate decoding.</text>
</comment>
<dbReference type="InterPro" id="IPR030382">
    <property type="entry name" value="MeTrfase_TRM5/TYW2"/>
</dbReference>
<feature type="binding site" evidence="10">
    <location>
        <position position="270"/>
    </location>
    <ligand>
        <name>S-adenosyl-L-methionine</name>
        <dbReference type="ChEBI" id="CHEBI:59789"/>
    </ligand>
</feature>
<dbReference type="SUPFAM" id="SSF53335">
    <property type="entry name" value="S-adenosyl-L-methionine-dependent methyltransferases"/>
    <property type="match status" value="1"/>
</dbReference>
<comment type="similarity">
    <text evidence="1">Belongs to the class I-like SAM-binding methyltransferase superfamily. TRM5/TYW2 family.</text>
</comment>
<organism evidence="13 14">
    <name type="scientific">Kockovaella imperatae</name>
    <dbReference type="NCBI Taxonomy" id="4999"/>
    <lineage>
        <taxon>Eukaryota</taxon>
        <taxon>Fungi</taxon>
        <taxon>Dikarya</taxon>
        <taxon>Basidiomycota</taxon>
        <taxon>Agaricomycotina</taxon>
        <taxon>Tremellomycetes</taxon>
        <taxon>Tremellales</taxon>
        <taxon>Cuniculitremaceae</taxon>
        <taxon>Kockovaella</taxon>
    </lineage>
</organism>
<accession>A0A1Y1UI12</accession>
<keyword evidence="6 10" id="KW-0819">tRNA processing</keyword>
<evidence type="ECO:0000256" key="10">
    <source>
        <dbReference type="HAMAP-Rule" id="MF_03152"/>
    </source>
</evidence>
<evidence type="ECO:0000256" key="11">
    <source>
        <dbReference type="SAM" id="MobiDB-lite"/>
    </source>
</evidence>
<keyword evidence="2 10" id="KW-0963">Cytoplasm</keyword>
<feature type="region of interest" description="Disordered" evidence="11">
    <location>
        <begin position="352"/>
        <end position="391"/>
    </location>
</feature>
<proteinExistence type="inferred from homology"/>
<comment type="caution">
    <text evidence="13">The sequence shown here is derived from an EMBL/GenBank/DDBJ whole genome shotgun (WGS) entry which is preliminary data.</text>
</comment>
<evidence type="ECO:0000313" key="14">
    <source>
        <dbReference type="Proteomes" id="UP000193218"/>
    </source>
</evidence>
<evidence type="ECO:0000256" key="6">
    <source>
        <dbReference type="ARBA" id="ARBA00022694"/>
    </source>
</evidence>
<comment type="similarity">
    <text evidence="10">Belongs to the TRM5 / TYW2 family.</text>
</comment>
<comment type="catalytic activity">
    <reaction evidence="9 10">
        <text>guanosine(37) in tRNA + S-adenosyl-L-methionine = N(1)-methylguanosine(37) in tRNA + S-adenosyl-L-homocysteine + H(+)</text>
        <dbReference type="Rhea" id="RHEA:36899"/>
        <dbReference type="Rhea" id="RHEA-COMP:10145"/>
        <dbReference type="Rhea" id="RHEA-COMP:10147"/>
        <dbReference type="ChEBI" id="CHEBI:15378"/>
        <dbReference type="ChEBI" id="CHEBI:57856"/>
        <dbReference type="ChEBI" id="CHEBI:59789"/>
        <dbReference type="ChEBI" id="CHEBI:73542"/>
        <dbReference type="ChEBI" id="CHEBI:74269"/>
        <dbReference type="EC" id="2.1.1.228"/>
    </reaction>
</comment>
<dbReference type="Proteomes" id="UP000193218">
    <property type="component" value="Unassembled WGS sequence"/>
</dbReference>
<keyword evidence="8 10" id="KW-0539">Nucleus</keyword>